<evidence type="ECO:0000313" key="2">
    <source>
        <dbReference type="Proteomes" id="UP000324800"/>
    </source>
</evidence>
<proteinExistence type="predicted"/>
<evidence type="ECO:0008006" key="3">
    <source>
        <dbReference type="Google" id="ProtNLM"/>
    </source>
</evidence>
<comment type="caution">
    <text evidence="1">The sequence shown here is derived from an EMBL/GenBank/DDBJ whole genome shotgun (WGS) entry which is preliminary data.</text>
</comment>
<accession>A0A5J4U3S2</accession>
<organism evidence="1 2">
    <name type="scientific">Streblomastix strix</name>
    <dbReference type="NCBI Taxonomy" id="222440"/>
    <lineage>
        <taxon>Eukaryota</taxon>
        <taxon>Metamonada</taxon>
        <taxon>Preaxostyla</taxon>
        <taxon>Oxymonadida</taxon>
        <taxon>Streblomastigidae</taxon>
        <taxon>Streblomastix</taxon>
    </lineage>
</organism>
<dbReference type="AlphaFoldDB" id="A0A5J4U3S2"/>
<reference evidence="1 2" key="1">
    <citation type="submission" date="2019-03" db="EMBL/GenBank/DDBJ databases">
        <title>Single cell metagenomics reveals metabolic interactions within the superorganism composed of flagellate Streblomastix strix and complex community of Bacteroidetes bacteria on its surface.</title>
        <authorList>
            <person name="Treitli S.C."/>
            <person name="Kolisko M."/>
            <person name="Husnik F."/>
            <person name="Keeling P."/>
            <person name="Hampl V."/>
        </authorList>
    </citation>
    <scope>NUCLEOTIDE SEQUENCE [LARGE SCALE GENOMIC DNA]</scope>
    <source>
        <strain evidence="1">ST1C</strain>
    </source>
</reference>
<dbReference type="EMBL" id="SNRW01020660">
    <property type="protein sequence ID" value="KAA6365247.1"/>
    <property type="molecule type" value="Genomic_DNA"/>
</dbReference>
<sequence>MKKPYVSQRKPIKEEQILHLDELMRNDQSKSIARDQLSEFKYLGITVALIMGYSTLRMAEIHIATATRMMDGSCKIVSSMWKVHDTDVEISLKPLKNPSVCPTTWLKGWLEIRKNMSLKKGLWWLSSKIREASYEEMSRTVNKIMLEVGIPSGPTVISIRKSSLIKSISQNATKTQINRATRHKKGSDIVAHRYDQNLNDDLREKLQNFE</sequence>
<name>A0A5J4U3S2_9EUKA</name>
<gene>
    <name evidence="1" type="ORF">EZS28_039227</name>
</gene>
<dbReference type="Proteomes" id="UP000324800">
    <property type="component" value="Unassembled WGS sequence"/>
</dbReference>
<protein>
    <recommendedName>
        <fullName evidence="3">Tyr recombinase domain-containing protein</fullName>
    </recommendedName>
</protein>
<evidence type="ECO:0000313" key="1">
    <source>
        <dbReference type="EMBL" id="KAA6365247.1"/>
    </source>
</evidence>